<keyword evidence="1" id="KW-0812">Transmembrane</keyword>
<dbReference type="Proteomes" id="UP000268094">
    <property type="component" value="Unassembled WGS sequence"/>
</dbReference>
<gene>
    <name evidence="2" type="ORF">D7V88_06285</name>
</gene>
<feature type="transmembrane region" description="Helical" evidence="1">
    <location>
        <begin position="112"/>
        <end position="129"/>
    </location>
</feature>
<protein>
    <submittedName>
        <fullName evidence="2">Uncharacterized protein</fullName>
    </submittedName>
</protein>
<keyword evidence="1" id="KW-1133">Transmembrane helix</keyword>
<evidence type="ECO:0000313" key="2">
    <source>
        <dbReference type="EMBL" id="RKG92403.1"/>
    </source>
</evidence>
<keyword evidence="1" id="KW-0472">Membrane</keyword>
<accession>A0A3A8JS25</accession>
<sequence length="149" mass="16352">MQFTLVECSPSLVEQFFMTMLFALFLVGIPLVLWLRQGPRDGRDVLGSASAPPRSFFQGFRDLMGWACLAVLFSGPVLVAMAVVIKADAIFFDPADAMLGGSLINLLVDTPFTWGLFAAMTVLGALLRVRWLRNDSSYRDVLHIGAHAT</sequence>
<organism evidence="2 3">
    <name type="scientific">Corallococcus terminator</name>
    <dbReference type="NCBI Taxonomy" id="2316733"/>
    <lineage>
        <taxon>Bacteria</taxon>
        <taxon>Pseudomonadati</taxon>
        <taxon>Myxococcota</taxon>
        <taxon>Myxococcia</taxon>
        <taxon>Myxococcales</taxon>
        <taxon>Cystobacterineae</taxon>
        <taxon>Myxococcaceae</taxon>
        <taxon>Corallococcus</taxon>
    </lineage>
</organism>
<dbReference type="EMBL" id="RAVZ01000026">
    <property type="protein sequence ID" value="RKG92403.1"/>
    <property type="molecule type" value="Genomic_DNA"/>
</dbReference>
<dbReference type="OrthoDB" id="5519450at2"/>
<reference evidence="3" key="1">
    <citation type="submission" date="2018-09" db="EMBL/GenBank/DDBJ databases">
        <authorList>
            <person name="Livingstone P.G."/>
            <person name="Whitworth D.E."/>
        </authorList>
    </citation>
    <scope>NUCLEOTIDE SEQUENCE [LARGE SCALE GENOMIC DNA]</scope>
    <source>
        <strain evidence="3">CA054A</strain>
    </source>
</reference>
<keyword evidence="3" id="KW-1185">Reference proteome</keyword>
<feature type="transmembrane region" description="Helical" evidence="1">
    <location>
        <begin position="63"/>
        <end position="92"/>
    </location>
</feature>
<evidence type="ECO:0000256" key="1">
    <source>
        <dbReference type="SAM" id="Phobius"/>
    </source>
</evidence>
<feature type="transmembrane region" description="Helical" evidence="1">
    <location>
        <begin position="16"/>
        <end position="35"/>
    </location>
</feature>
<comment type="caution">
    <text evidence="2">The sequence shown here is derived from an EMBL/GenBank/DDBJ whole genome shotgun (WGS) entry which is preliminary data.</text>
</comment>
<proteinExistence type="predicted"/>
<dbReference type="RefSeq" id="WP_120539687.1">
    <property type="nucleotide sequence ID" value="NZ_RAVZ01000026.1"/>
</dbReference>
<dbReference type="AlphaFoldDB" id="A0A3A8JS25"/>
<name>A0A3A8JS25_9BACT</name>
<evidence type="ECO:0000313" key="3">
    <source>
        <dbReference type="Proteomes" id="UP000268094"/>
    </source>
</evidence>